<evidence type="ECO:0000313" key="2">
    <source>
        <dbReference type="Proteomes" id="UP000605897"/>
    </source>
</evidence>
<accession>A0ABQ3IT90</accession>
<reference evidence="2" key="1">
    <citation type="journal article" date="2019" name="Int. J. Syst. Evol. Microbiol.">
        <title>The Global Catalogue of Microorganisms (GCM) 10K type strain sequencing project: providing services to taxonomists for standard genome sequencing and annotation.</title>
        <authorList>
            <consortium name="The Broad Institute Genomics Platform"/>
            <consortium name="The Broad Institute Genome Sequencing Center for Infectious Disease"/>
            <person name="Wu L."/>
            <person name="Ma J."/>
        </authorList>
    </citation>
    <scope>NUCLEOTIDE SEQUENCE [LARGE SCALE GENOMIC DNA]</scope>
    <source>
        <strain evidence="2">CGMCC 4.7677</strain>
    </source>
</reference>
<proteinExistence type="predicted"/>
<sequence>MVALRAAECAGFASLRPDLPLPNPIFNCSVAEKSRQGWKEYLDPTARQPIWLGIGLRERGGSWG</sequence>
<name>A0ABQ3IT90_9PSEU</name>
<keyword evidence="2" id="KW-1185">Reference proteome</keyword>
<organism evidence="1 2">
    <name type="scientific">Amycolatopsis deserti</name>
    <dbReference type="NCBI Taxonomy" id="185696"/>
    <lineage>
        <taxon>Bacteria</taxon>
        <taxon>Bacillati</taxon>
        <taxon>Actinomycetota</taxon>
        <taxon>Actinomycetes</taxon>
        <taxon>Pseudonocardiales</taxon>
        <taxon>Pseudonocardiaceae</taxon>
        <taxon>Amycolatopsis</taxon>
    </lineage>
</organism>
<dbReference type="EMBL" id="BNAU01000002">
    <property type="protein sequence ID" value="GHE91205.1"/>
    <property type="molecule type" value="Genomic_DNA"/>
</dbReference>
<dbReference type="Proteomes" id="UP000605897">
    <property type="component" value="Unassembled WGS sequence"/>
</dbReference>
<protein>
    <submittedName>
        <fullName evidence="1">Uncharacterized protein</fullName>
    </submittedName>
</protein>
<evidence type="ECO:0000313" key="1">
    <source>
        <dbReference type="EMBL" id="GHE91205.1"/>
    </source>
</evidence>
<gene>
    <name evidence="1" type="ORF">GCM10017786_24510</name>
</gene>
<comment type="caution">
    <text evidence="1">The sequence shown here is derived from an EMBL/GenBank/DDBJ whole genome shotgun (WGS) entry which is preliminary data.</text>
</comment>